<evidence type="ECO:0008006" key="5">
    <source>
        <dbReference type="Google" id="ProtNLM"/>
    </source>
</evidence>
<dbReference type="HOGENOM" id="CLU_024263_1_0_1"/>
<keyword evidence="2" id="KW-1133">Transmembrane helix</keyword>
<feature type="compositionally biased region" description="Basic and acidic residues" evidence="1">
    <location>
        <begin position="239"/>
        <end position="254"/>
    </location>
</feature>
<accession>A7EK10</accession>
<dbReference type="PANTHER" id="PTHR35184">
    <property type="entry name" value="YALI0C10208P"/>
    <property type="match status" value="1"/>
</dbReference>
<dbReference type="EMBL" id="CH476627">
    <property type="protein sequence ID" value="EDO03176.1"/>
    <property type="molecule type" value="Genomic_DNA"/>
</dbReference>
<feature type="transmembrane region" description="Helical" evidence="2">
    <location>
        <begin position="92"/>
        <end position="114"/>
    </location>
</feature>
<keyword evidence="2" id="KW-0472">Membrane</keyword>
<organism evidence="3 4">
    <name type="scientific">Sclerotinia sclerotiorum (strain ATCC 18683 / 1980 / Ss-1)</name>
    <name type="common">White mold</name>
    <name type="synonym">Whetzelinia sclerotiorum</name>
    <dbReference type="NCBI Taxonomy" id="665079"/>
    <lineage>
        <taxon>Eukaryota</taxon>
        <taxon>Fungi</taxon>
        <taxon>Dikarya</taxon>
        <taxon>Ascomycota</taxon>
        <taxon>Pezizomycotina</taxon>
        <taxon>Leotiomycetes</taxon>
        <taxon>Helotiales</taxon>
        <taxon>Sclerotiniaceae</taxon>
        <taxon>Sclerotinia</taxon>
    </lineage>
</organism>
<feature type="compositionally biased region" description="Basic and acidic residues" evidence="1">
    <location>
        <begin position="277"/>
        <end position="293"/>
    </location>
</feature>
<gene>
    <name evidence="3" type="ORF">SS1G_05656</name>
</gene>
<evidence type="ECO:0000313" key="4">
    <source>
        <dbReference type="Proteomes" id="UP000001312"/>
    </source>
</evidence>
<feature type="transmembrane region" description="Helical" evidence="2">
    <location>
        <begin position="64"/>
        <end position="86"/>
    </location>
</feature>
<reference evidence="4" key="1">
    <citation type="journal article" date="2011" name="PLoS Genet.">
        <title>Genomic analysis of the necrotrophic fungal pathogens Sclerotinia sclerotiorum and Botrytis cinerea.</title>
        <authorList>
            <person name="Amselem J."/>
            <person name="Cuomo C.A."/>
            <person name="van Kan J.A."/>
            <person name="Viaud M."/>
            <person name="Benito E.P."/>
            <person name="Couloux A."/>
            <person name="Coutinho P.M."/>
            <person name="de Vries R.P."/>
            <person name="Dyer P.S."/>
            <person name="Fillinger S."/>
            <person name="Fournier E."/>
            <person name="Gout L."/>
            <person name="Hahn M."/>
            <person name="Kohn L."/>
            <person name="Lapalu N."/>
            <person name="Plummer K.M."/>
            <person name="Pradier J.M."/>
            <person name="Quevillon E."/>
            <person name="Sharon A."/>
            <person name="Simon A."/>
            <person name="ten Have A."/>
            <person name="Tudzynski B."/>
            <person name="Tudzynski P."/>
            <person name="Wincker P."/>
            <person name="Andrew M."/>
            <person name="Anthouard V."/>
            <person name="Beever R.E."/>
            <person name="Beffa R."/>
            <person name="Benoit I."/>
            <person name="Bouzid O."/>
            <person name="Brault B."/>
            <person name="Chen Z."/>
            <person name="Choquer M."/>
            <person name="Collemare J."/>
            <person name="Cotton P."/>
            <person name="Danchin E.G."/>
            <person name="Da Silva C."/>
            <person name="Gautier A."/>
            <person name="Giraud C."/>
            <person name="Giraud T."/>
            <person name="Gonzalez C."/>
            <person name="Grossetete S."/>
            <person name="Guldener U."/>
            <person name="Henrissat B."/>
            <person name="Howlett B.J."/>
            <person name="Kodira C."/>
            <person name="Kretschmer M."/>
            <person name="Lappartient A."/>
            <person name="Leroch M."/>
            <person name="Levis C."/>
            <person name="Mauceli E."/>
            <person name="Neuveglise C."/>
            <person name="Oeser B."/>
            <person name="Pearson M."/>
            <person name="Poulain J."/>
            <person name="Poussereau N."/>
            <person name="Quesneville H."/>
            <person name="Rascle C."/>
            <person name="Schumacher J."/>
            <person name="Segurens B."/>
            <person name="Sexton A."/>
            <person name="Silva E."/>
            <person name="Sirven C."/>
            <person name="Soanes D.M."/>
            <person name="Talbot N.J."/>
            <person name="Templeton M."/>
            <person name="Yandava C."/>
            <person name="Yarden O."/>
            <person name="Zeng Q."/>
            <person name="Rollins J.A."/>
            <person name="Lebrun M.H."/>
            <person name="Dickman M."/>
        </authorList>
    </citation>
    <scope>NUCLEOTIDE SEQUENCE [LARGE SCALE GENOMIC DNA]</scope>
    <source>
        <strain evidence="4">ATCC 18683 / 1980 / Ss-1</strain>
    </source>
</reference>
<evidence type="ECO:0000256" key="2">
    <source>
        <dbReference type="SAM" id="Phobius"/>
    </source>
</evidence>
<dbReference type="GeneID" id="5489550"/>
<dbReference type="Proteomes" id="UP000001312">
    <property type="component" value="Unassembled WGS sequence"/>
</dbReference>
<dbReference type="PANTHER" id="PTHR35184:SF1">
    <property type="entry name" value="INTEGRAL MEMBRANE PROTEIN"/>
    <property type="match status" value="1"/>
</dbReference>
<dbReference type="KEGG" id="ssl:SS1G_05656"/>
<protein>
    <recommendedName>
        <fullName evidence="5">RTA1 domain protein</fullName>
    </recommendedName>
</protein>
<dbReference type="AlphaFoldDB" id="A7EK10"/>
<evidence type="ECO:0000313" key="3">
    <source>
        <dbReference type="EMBL" id="EDO03176.1"/>
    </source>
</evidence>
<dbReference type="eggNOG" id="ENOG502S0ZE">
    <property type="taxonomic scope" value="Eukaryota"/>
</dbReference>
<keyword evidence="2" id="KW-0812">Transmembrane</keyword>
<dbReference type="InParanoid" id="A7EK10"/>
<dbReference type="STRING" id="665079.A7EK10"/>
<dbReference type="RefSeq" id="XP_001592735.1">
    <property type="nucleotide sequence ID" value="XM_001592685.1"/>
</dbReference>
<name>A7EK10_SCLS1</name>
<sequence length="293" mass="33090">MSLNATNMSPPYPQRNAIVGLTPTRIIDIPVSTIFMLLFLLAAIIHMTLLQINFRRGQKFLMSGMAFGFSFSRVITCILRIVWASYPDNIKLALAAQVFVAAGTTLLFLINIIFTGRLLRAYHAWAWNVWIRNTFRAAAGTAYKPREIDDPAWYHSKACFYIFDFGIEIVVLYVYAAMRVDRRFIVPNATKVEGDFRKGGEGGMPVKGEEGERSVRWEWMRGWKGEWREWKVEGEKDEGIFSDTVREQKGRNDVEEGETETAVGSNASGGVTPEVTGSREDVNVDADIEKGNK</sequence>
<feature type="region of interest" description="Disordered" evidence="1">
    <location>
        <begin position="239"/>
        <end position="293"/>
    </location>
</feature>
<keyword evidence="4" id="KW-1185">Reference proteome</keyword>
<feature type="transmembrane region" description="Helical" evidence="2">
    <location>
        <begin position="29"/>
        <end position="52"/>
    </location>
</feature>
<feature type="transmembrane region" description="Helical" evidence="2">
    <location>
        <begin position="158"/>
        <end position="178"/>
    </location>
</feature>
<evidence type="ECO:0000256" key="1">
    <source>
        <dbReference type="SAM" id="MobiDB-lite"/>
    </source>
</evidence>
<proteinExistence type="predicted"/>